<dbReference type="AlphaFoldDB" id="A0A2A6BZ54"/>
<reference evidence="3" key="1">
    <citation type="journal article" date="2008" name="Nat. Genet.">
        <title>The Pristionchus pacificus genome provides a unique perspective on nematode lifestyle and parasitism.</title>
        <authorList>
            <person name="Dieterich C."/>
            <person name="Clifton S.W."/>
            <person name="Schuster L.N."/>
            <person name="Chinwalla A."/>
            <person name="Delehaunty K."/>
            <person name="Dinkelacker I."/>
            <person name="Fulton L."/>
            <person name="Fulton R."/>
            <person name="Godfrey J."/>
            <person name="Minx P."/>
            <person name="Mitreva M."/>
            <person name="Roeseler W."/>
            <person name="Tian H."/>
            <person name="Witte H."/>
            <person name="Yang S.P."/>
            <person name="Wilson R.K."/>
            <person name="Sommer R.J."/>
        </authorList>
    </citation>
    <scope>NUCLEOTIDE SEQUENCE [LARGE SCALE GENOMIC DNA]</scope>
    <source>
        <strain evidence="3">PS312</strain>
    </source>
</reference>
<evidence type="ECO:0000313" key="2">
    <source>
        <dbReference type="EnsemblMetazoa" id="PPA39940.1"/>
    </source>
</evidence>
<evidence type="ECO:0000256" key="1">
    <source>
        <dbReference type="SAM" id="MobiDB-lite"/>
    </source>
</evidence>
<name>A0A2A6BZ54_PRIPA</name>
<accession>A0A2A6BZ54</accession>
<feature type="compositionally biased region" description="Polar residues" evidence="1">
    <location>
        <begin position="82"/>
        <end position="98"/>
    </location>
</feature>
<evidence type="ECO:0000313" key="3">
    <source>
        <dbReference type="Proteomes" id="UP000005239"/>
    </source>
</evidence>
<gene>
    <name evidence="2" type="primary">WBGene00278309</name>
</gene>
<proteinExistence type="predicted"/>
<reference evidence="2" key="2">
    <citation type="submission" date="2022-06" db="UniProtKB">
        <authorList>
            <consortium name="EnsemblMetazoa"/>
        </authorList>
    </citation>
    <scope>IDENTIFICATION</scope>
    <source>
        <strain evidence="2">PS312</strain>
    </source>
</reference>
<protein>
    <submittedName>
        <fullName evidence="2">Uncharacterized protein</fullName>
    </submittedName>
</protein>
<feature type="region of interest" description="Disordered" evidence="1">
    <location>
        <begin position="53"/>
        <end position="134"/>
    </location>
</feature>
<sequence>MFGLAEVSFNKAGDVFQKILDALKTEAGDSPTEDQTKEIADCEIEQIMNYFKERAEDSKESAVQKKKMDEEKEKERAEIPSILTTSNANSDATANDITSLVRKKRAHDDSEVEGAPKKAKSEEVEEKGEENIAV</sequence>
<organism evidence="2 3">
    <name type="scientific">Pristionchus pacificus</name>
    <name type="common">Parasitic nematode worm</name>
    <dbReference type="NCBI Taxonomy" id="54126"/>
    <lineage>
        <taxon>Eukaryota</taxon>
        <taxon>Metazoa</taxon>
        <taxon>Ecdysozoa</taxon>
        <taxon>Nematoda</taxon>
        <taxon>Chromadorea</taxon>
        <taxon>Rhabditida</taxon>
        <taxon>Rhabditina</taxon>
        <taxon>Diplogasteromorpha</taxon>
        <taxon>Diplogasteroidea</taxon>
        <taxon>Neodiplogasteridae</taxon>
        <taxon>Pristionchus</taxon>
    </lineage>
</organism>
<dbReference type="EnsemblMetazoa" id="PPA39940.1">
    <property type="protein sequence ID" value="PPA39940.1"/>
    <property type="gene ID" value="WBGene00278309"/>
</dbReference>
<accession>A0A8R1YUX7</accession>
<feature type="compositionally biased region" description="Basic and acidic residues" evidence="1">
    <location>
        <begin position="106"/>
        <end position="122"/>
    </location>
</feature>
<keyword evidence="3" id="KW-1185">Reference proteome</keyword>
<dbReference type="Proteomes" id="UP000005239">
    <property type="component" value="Unassembled WGS sequence"/>
</dbReference>
<feature type="compositionally biased region" description="Basic and acidic residues" evidence="1">
    <location>
        <begin position="53"/>
        <end position="78"/>
    </location>
</feature>